<dbReference type="AlphaFoldDB" id="A0A1X7HWG1"/>
<protein>
    <submittedName>
        <fullName evidence="1">Uncharacterized protein</fullName>
    </submittedName>
</protein>
<gene>
    <name evidence="1" type="ORF">SAMN05660862_0143</name>
</gene>
<keyword evidence="2" id="KW-1185">Reference proteome</keyword>
<sequence length="384" mass="45161">MTYATTYRIGNIPNAPRTQAKAITSSVERVRKLDATTERRKRNPKGQTKVCTSNYVANGFLRTSFLPRLEETETVQACRDNIKMERDFYRSLSQLAEHYGIIPKPTQALGYPYNIALALKDIEEQLKLKVSDWEEIKLIQDSKKVFFTSEERYNTGATLYYIPVVPLFRWLKDPKRKHTAQLLISVCSYLYHIADIPYYRQESSYLYWMYEMHKDWVTEDDYGEDTETYLSEFAQAEWIGDRMEQKIYNEANLRLFKDRLNRFKPKDKIDADCYKVAQEAYAIYEQYPNATVFRNARPNGEANEEDMENIISMEKYVSFCADGTGWLMDNVVESVNNELQEYGQMEEPIIIKRFDGSDITANTLEFENRLLPMINELTYILNNF</sequence>
<dbReference type="OrthoDB" id="917674at2"/>
<dbReference type="STRING" id="561061.SAMN05660862_0143"/>
<accession>A0A1X7HWG1</accession>
<name>A0A1X7HWG1_9SPHI</name>
<dbReference type="RefSeq" id="WP_058699736.1">
    <property type="nucleotide sequence ID" value="NZ_FXAU01000001.1"/>
</dbReference>
<dbReference type="EMBL" id="FXAU01000001">
    <property type="protein sequence ID" value="SMG06316.1"/>
    <property type="molecule type" value="Genomic_DNA"/>
</dbReference>
<proteinExistence type="predicted"/>
<organism evidence="1 2">
    <name type="scientific">Sphingobacterium psychroaquaticum</name>
    <dbReference type="NCBI Taxonomy" id="561061"/>
    <lineage>
        <taxon>Bacteria</taxon>
        <taxon>Pseudomonadati</taxon>
        <taxon>Bacteroidota</taxon>
        <taxon>Sphingobacteriia</taxon>
        <taxon>Sphingobacteriales</taxon>
        <taxon>Sphingobacteriaceae</taxon>
        <taxon>Sphingobacterium</taxon>
    </lineage>
</organism>
<dbReference type="Proteomes" id="UP000192980">
    <property type="component" value="Unassembled WGS sequence"/>
</dbReference>
<evidence type="ECO:0000313" key="2">
    <source>
        <dbReference type="Proteomes" id="UP000192980"/>
    </source>
</evidence>
<reference evidence="1 2" key="1">
    <citation type="submission" date="2017-04" db="EMBL/GenBank/DDBJ databases">
        <authorList>
            <person name="Afonso C.L."/>
            <person name="Miller P.J."/>
            <person name="Scott M.A."/>
            <person name="Spackman E."/>
            <person name="Goraichik I."/>
            <person name="Dimitrov K.M."/>
            <person name="Suarez D.L."/>
            <person name="Swayne D.E."/>
        </authorList>
    </citation>
    <scope>NUCLEOTIDE SEQUENCE [LARGE SCALE GENOMIC DNA]</scope>
    <source>
        <strain evidence="1 2">DSM 22418</strain>
    </source>
</reference>
<evidence type="ECO:0000313" key="1">
    <source>
        <dbReference type="EMBL" id="SMG06316.1"/>
    </source>
</evidence>